<accession>A0A0L6VHC5</accession>
<dbReference type="AlphaFoldDB" id="A0A0L6VHC5"/>
<gene>
    <name evidence="1" type="ORF">VP01_1601g3</name>
</gene>
<organism evidence="1 2">
    <name type="scientific">Puccinia sorghi</name>
    <dbReference type="NCBI Taxonomy" id="27349"/>
    <lineage>
        <taxon>Eukaryota</taxon>
        <taxon>Fungi</taxon>
        <taxon>Dikarya</taxon>
        <taxon>Basidiomycota</taxon>
        <taxon>Pucciniomycotina</taxon>
        <taxon>Pucciniomycetes</taxon>
        <taxon>Pucciniales</taxon>
        <taxon>Pucciniaceae</taxon>
        <taxon>Puccinia</taxon>
    </lineage>
</organism>
<evidence type="ECO:0000313" key="1">
    <source>
        <dbReference type="EMBL" id="KNZ60158.1"/>
    </source>
</evidence>
<dbReference type="Proteomes" id="UP000037035">
    <property type="component" value="Unassembled WGS sequence"/>
</dbReference>
<keyword evidence="2" id="KW-1185">Reference proteome</keyword>
<comment type="caution">
    <text evidence="1">The sequence shown here is derived from an EMBL/GenBank/DDBJ whole genome shotgun (WGS) entry which is preliminary data.</text>
</comment>
<dbReference type="VEuPathDB" id="FungiDB:VP01_1601g3"/>
<reference evidence="1 2" key="1">
    <citation type="submission" date="2015-08" db="EMBL/GenBank/DDBJ databases">
        <title>Next Generation Sequencing and Analysis of the Genome of Puccinia sorghi L Schw, the Causal Agent of Maize Common Rust.</title>
        <authorList>
            <person name="Rochi L."/>
            <person name="Burguener G."/>
            <person name="Darino M."/>
            <person name="Turjanski A."/>
            <person name="Kreff E."/>
            <person name="Dieguez M.J."/>
            <person name="Sacco F."/>
        </authorList>
    </citation>
    <scope>NUCLEOTIDE SEQUENCE [LARGE SCALE GENOMIC DNA]</scope>
    <source>
        <strain evidence="1 2">RO10H11247</strain>
    </source>
</reference>
<evidence type="ECO:0000313" key="2">
    <source>
        <dbReference type="Proteomes" id="UP000037035"/>
    </source>
</evidence>
<evidence type="ECO:0008006" key="3">
    <source>
        <dbReference type="Google" id="ProtNLM"/>
    </source>
</evidence>
<sequence length="134" mass="15565">MKTMYSQTCRFLSSLKNSLIKISSFWKELIQVISIHSQLIKGRNCLAIEILISITILHSHDLREMRTEIRNHKYMKVTIKWIISCIFLHNLLVELKDKLNPDFAPVVVDNIDNSNDGIHGILHPITLSHFEESK</sequence>
<dbReference type="EMBL" id="LAVV01006395">
    <property type="protein sequence ID" value="KNZ60158.1"/>
    <property type="molecule type" value="Genomic_DNA"/>
</dbReference>
<protein>
    <recommendedName>
        <fullName evidence="3">DDE Tnp4 domain-containing protein</fullName>
    </recommendedName>
</protein>
<proteinExistence type="predicted"/>
<name>A0A0L6VHC5_9BASI</name>